<dbReference type="OrthoDB" id="2121828at2759"/>
<evidence type="ECO:0000256" key="1">
    <source>
        <dbReference type="ARBA" id="ARBA00010609"/>
    </source>
</evidence>
<dbReference type="Proteomes" id="UP000247498">
    <property type="component" value="Unassembled WGS sequence"/>
</dbReference>
<proteinExistence type="inferred from homology"/>
<reference evidence="8 9" key="1">
    <citation type="journal article" date="2018" name="Sci. Rep.">
        <title>Raphidocelis subcapitata (=Pseudokirchneriella subcapitata) provides an insight into genome evolution and environmental adaptations in the Sphaeropleales.</title>
        <authorList>
            <person name="Suzuki S."/>
            <person name="Yamaguchi H."/>
            <person name="Nakajima N."/>
            <person name="Kawachi M."/>
        </authorList>
    </citation>
    <scope>NUCLEOTIDE SEQUENCE [LARGE SCALE GENOMIC DNA]</scope>
    <source>
        <strain evidence="8 9">NIES-35</strain>
    </source>
</reference>
<protein>
    <submittedName>
        <fullName evidence="8">Multicopper ferroxidase</fullName>
    </submittedName>
</protein>
<dbReference type="GO" id="GO:0016491">
    <property type="term" value="F:oxidoreductase activity"/>
    <property type="evidence" value="ECO:0007669"/>
    <property type="project" value="UniProtKB-KW"/>
</dbReference>
<dbReference type="AlphaFoldDB" id="A0A2V0PQ67"/>
<name>A0A2V0PQ67_9CHLO</name>
<dbReference type="InterPro" id="IPR011707">
    <property type="entry name" value="Cu-oxidase-like_N"/>
</dbReference>
<evidence type="ECO:0000313" key="8">
    <source>
        <dbReference type="EMBL" id="GBF99637.1"/>
    </source>
</evidence>
<comment type="similarity">
    <text evidence="1">Belongs to the multicopper oxidase family.</text>
</comment>
<comment type="caution">
    <text evidence="8">The sequence shown here is derived from an EMBL/GenBank/DDBJ whole genome shotgun (WGS) entry which is preliminary data.</text>
</comment>
<dbReference type="STRING" id="307507.A0A2V0PQ67"/>
<dbReference type="PROSITE" id="PS00080">
    <property type="entry name" value="MULTICOPPER_OXIDASE2"/>
    <property type="match status" value="1"/>
</dbReference>
<dbReference type="PANTHER" id="PTHR11709:SF486">
    <property type="entry name" value="MULTICOPPER OXIDASE"/>
    <property type="match status" value="1"/>
</dbReference>
<evidence type="ECO:0000256" key="3">
    <source>
        <dbReference type="ARBA" id="ARBA00023002"/>
    </source>
</evidence>
<dbReference type="EMBL" id="BDRX01000166">
    <property type="protein sequence ID" value="GBF99637.1"/>
    <property type="molecule type" value="Genomic_DNA"/>
</dbReference>
<evidence type="ECO:0000256" key="5">
    <source>
        <dbReference type="SAM" id="Phobius"/>
    </source>
</evidence>
<dbReference type="Pfam" id="PF07732">
    <property type="entry name" value="Cu-oxidase_3"/>
    <property type="match status" value="1"/>
</dbReference>
<dbReference type="GO" id="GO:0005507">
    <property type="term" value="F:copper ion binding"/>
    <property type="evidence" value="ECO:0007669"/>
    <property type="project" value="InterPro"/>
</dbReference>
<dbReference type="Gene3D" id="2.60.40.420">
    <property type="entry name" value="Cupredoxins - blue copper proteins"/>
    <property type="match status" value="3"/>
</dbReference>
<evidence type="ECO:0000256" key="2">
    <source>
        <dbReference type="ARBA" id="ARBA00022723"/>
    </source>
</evidence>
<keyword evidence="5" id="KW-1133">Transmembrane helix</keyword>
<sequence length="1153" mass="124033">MAPPMIKVVSDEPVKALPAAPPPHRPRWLLPAAAAGLVTLGAAIALAVALPITLRPMAARRFEPLDVGAGDAAAAAPGVDRTYYLAADDVEWDYAPSGSNMCKGTPFGEHEALYVSTGKGTKYTKALFHEYTDATFQTQKRRTPEQQHMGLLGPALYAEVGDTITVVLRNNAPFPVNAEPGGVAASPAALVNPGGTLTYRWKVPASAGPSEDGPSTRLWLYRSTANIVGDTQAGLAGPIVVARRGGLGENGRPSDVDREFFLTLQVFNENNSPFYEENMAAADPAALAGLSEDDLMESNTKYTVNGFLWCNLPGLNMTVGDRVRWYVTSLGSEDAIHNAHWHGVVFNDSRGHHVDQVTVQSSSLEALDMVADNPGTWLFHCHLNDHMDGGMMARFHIDGAAPKVELGGKTRNYYIAAVLEEWDYAPFGGEMCGATLVPFSDNAKTFLEPGPDRVGRKYMKARYVEFTDATFTRKKRIAPEWEHLGVLGPVLRGVVGDTLLVTFANKLPEGYPSVSMHPHGVLYDKGSEGSPYSDGMPPAPSDAVAPGQTVTYTWQVPERSGPGAGDFSSVMWMYHSHVMESRDPHAGLFGAILITRADLANEDATPKDVDREFVLSFSILDESHSFLLDANVKKYLPKVAANDTALAALLEDPGFLEANLKHSINGYLYCNLPGFEFSQARPSRLYFMALGGSGDMHTPNSAEGGLYLDGQRRQSVRLLPGTMLTTDISPMVPGHGMLQCHIYDHISAGMSALYKVNATVKLDSPADAPVRRHYIAAELLDWDYVPLGLDGCTGQPFNEDQEVFVKTTNETMGSRYTKAVYRAYTDATFTKRAPREAALGILGPTLRAEVGDKIVVHFLNRLPFNASVQLFGGLVPLGNTTAYQVNVADAAAEAEAASAAAAAPAAAPAGRRLLSGRRGLSQITAAQAEAEAVIAQSVSNIYSLGAVRPGAPAKYEWLVPDAAGPGPVDGDVVAYAYVSGVDHIKHINAGLVGALLVYAKGAMPAADGGGLRELPLLFNIQNEMQSELYQRSVDLERNRTRINMQTTALTWPESNLMHSINGYLYCNGPTLQMQPGEKLRLIIMGFGSEVDMHSPVFAGQTLSHQGTSTYSVGVMPATTFVVDLEAGAPGTWDYYCNILDHINAGMKGRMVVG</sequence>
<dbReference type="InterPro" id="IPR008972">
    <property type="entry name" value="Cupredoxin"/>
</dbReference>
<dbReference type="InterPro" id="IPR002355">
    <property type="entry name" value="Cu_oxidase_Cu_BS"/>
</dbReference>
<evidence type="ECO:0000313" key="9">
    <source>
        <dbReference type="Proteomes" id="UP000247498"/>
    </source>
</evidence>
<dbReference type="PROSITE" id="PS00079">
    <property type="entry name" value="MULTICOPPER_OXIDASE1"/>
    <property type="match status" value="2"/>
</dbReference>
<dbReference type="InterPro" id="IPR011706">
    <property type="entry name" value="Cu-oxidase_C"/>
</dbReference>
<dbReference type="InterPro" id="IPR045087">
    <property type="entry name" value="Cu-oxidase_fam"/>
</dbReference>
<keyword evidence="4" id="KW-0186">Copper</keyword>
<feature type="domain" description="Plastocyanin-like" evidence="6">
    <location>
        <begin position="303"/>
        <end position="397"/>
    </location>
</feature>
<evidence type="ECO:0000259" key="7">
    <source>
        <dbReference type="Pfam" id="PF07732"/>
    </source>
</evidence>
<feature type="domain" description="Plastocyanin-like" evidence="7">
    <location>
        <begin position="486"/>
        <end position="596"/>
    </location>
</feature>
<dbReference type="SUPFAM" id="SSF49503">
    <property type="entry name" value="Cupredoxins"/>
    <property type="match status" value="6"/>
</dbReference>
<feature type="transmembrane region" description="Helical" evidence="5">
    <location>
        <begin position="28"/>
        <end position="52"/>
    </location>
</feature>
<dbReference type="Pfam" id="PF07731">
    <property type="entry name" value="Cu-oxidase_2"/>
    <property type="match status" value="1"/>
</dbReference>
<keyword evidence="2" id="KW-0479">Metal-binding</keyword>
<evidence type="ECO:0000259" key="6">
    <source>
        <dbReference type="Pfam" id="PF07731"/>
    </source>
</evidence>
<keyword evidence="3" id="KW-0560">Oxidoreductase</keyword>
<dbReference type="InterPro" id="IPR033138">
    <property type="entry name" value="Cu_oxidase_CS"/>
</dbReference>
<dbReference type="FunFam" id="2.60.40.420:FF:000028">
    <property type="entry name" value="Ceruloplasmin"/>
    <property type="match status" value="1"/>
</dbReference>
<keyword evidence="5" id="KW-0812">Transmembrane</keyword>
<keyword evidence="9" id="KW-1185">Reference proteome</keyword>
<evidence type="ECO:0000256" key="4">
    <source>
        <dbReference type="ARBA" id="ARBA00023008"/>
    </source>
</evidence>
<dbReference type="PANTHER" id="PTHR11709">
    <property type="entry name" value="MULTI-COPPER OXIDASE"/>
    <property type="match status" value="1"/>
</dbReference>
<gene>
    <name evidence="8" type="ORF">Rsub_12574</name>
</gene>
<dbReference type="InParanoid" id="A0A2V0PQ67"/>
<organism evidence="8 9">
    <name type="scientific">Raphidocelis subcapitata</name>
    <dbReference type="NCBI Taxonomy" id="307507"/>
    <lineage>
        <taxon>Eukaryota</taxon>
        <taxon>Viridiplantae</taxon>
        <taxon>Chlorophyta</taxon>
        <taxon>core chlorophytes</taxon>
        <taxon>Chlorophyceae</taxon>
        <taxon>CS clade</taxon>
        <taxon>Sphaeropleales</taxon>
        <taxon>Selenastraceae</taxon>
        <taxon>Raphidocelis</taxon>
    </lineage>
</organism>
<keyword evidence="5" id="KW-0472">Membrane</keyword>
<accession>A0A2V0PQ67</accession>